<dbReference type="RefSeq" id="WP_175310278.1">
    <property type="nucleotide sequence ID" value="NZ_JABMCH010000033.1"/>
</dbReference>
<feature type="compositionally biased region" description="Basic and acidic residues" evidence="1">
    <location>
        <begin position="93"/>
        <end position="102"/>
    </location>
</feature>
<feature type="region of interest" description="Disordered" evidence="1">
    <location>
        <begin position="93"/>
        <end position="113"/>
    </location>
</feature>
<evidence type="ECO:0000313" key="3">
    <source>
        <dbReference type="Proteomes" id="UP000536441"/>
    </source>
</evidence>
<accession>A0A7Y6EF58</accession>
<organism evidence="2 3">
    <name type="scientific">Sphingomonas zeae</name>
    <dbReference type="NCBI Taxonomy" id="1646122"/>
    <lineage>
        <taxon>Bacteria</taxon>
        <taxon>Pseudomonadati</taxon>
        <taxon>Pseudomonadota</taxon>
        <taxon>Alphaproteobacteria</taxon>
        <taxon>Sphingomonadales</taxon>
        <taxon>Sphingomonadaceae</taxon>
        <taxon>Sphingomonas</taxon>
    </lineage>
</organism>
<dbReference type="Proteomes" id="UP000536441">
    <property type="component" value="Unassembled WGS sequence"/>
</dbReference>
<reference evidence="2 3" key="1">
    <citation type="submission" date="2020-05" db="EMBL/GenBank/DDBJ databases">
        <title>Genome Sequencing of Type Strains.</title>
        <authorList>
            <person name="Lemaire J.F."/>
            <person name="Inderbitzin P."/>
            <person name="Gregorio O.A."/>
            <person name="Collins S.B."/>
            <person name="Wespe N."/>
            <person name="Knight-Connoni V."/>
        </authorList>
    </citation>
    <scope>NUCLEOTIDE SEQUENCE [LARGE SCALE GENOMIC DNA]</scope>
    <source>
        <strain evidence="2 3">DSM 100049</strain>
    </source>
</reference>
<gene>
    <name evidence="2" type="ORF">HP438_00305</name>
</gene>
<keyword evidence="3" id="KW-1185">Reference proteome</keyword>
<evidence type="ECO:0000256" key="1">
    <source>
        <dbReference type="SAM" id="MobiDB-lite"/>
    </source>
</evidence>
<comment type="caution">
    <text evidence="2">The sequence shown here is derived from an EMBL/GenBank/DDBJ whole genome shotgun (WGS) entry which is preliminary data.</text>
</comment>
<name>A0A7Y6EF58_9SPHN</name>
<dbReference type="InterPro" id="IPR009061">
    <property type="entry name" value="DNA-bd_dom_put_sf"/>
</dbReference>
<dbReference type="EMBL" id="JABMCH010000033">
    <property type="protein sequence ID" value="NUU45428.1"/>
    <property type="molecule type" value="Genomic_DNA"/>
</dbReference>
<evidence type="ECO:0008006" key="4">
    <source>
        <dbReference type="Google" id="ProtNLM"/>
    </source>
</evidence>
<dbReference type="SUPFAM" id="SSF46955">
    <property type="entry name" value="Putative DNA-binding domain"/>
    <property type="match status" value="1"/>
</dbReference>
<dbReference type="AlphaFoldDB" id="A0A7Y6EF58"/>
<sequence length="113" mass="12630">MADDRFTVSVFRNVQIAIDRIKQMPSSGPAGIHVQATDFREAISIRMVASELGISVRQLRRLVASGAFPASHIQNGQKQLWLKTAVREWKKFQIENGKESPPKKGSRVGLWGD</sequence>
<proteinExistence type="predicted"/>
<feature type="non-terminal residue" evidence="2">
    <location>
        <position position="113"/>
    </location>
</feature>
<protein>
    <recommendedName>
        <fullName evidence="4">Helix-turn-helix domain-containing protein</fullName>
    </recommendedName>
</protein>
<evidence type="ECO:0000313" key="2">
    <source>
        <dbReference type="EMBL" id="NUU45428.1"/>
    </source>
</evidence>